<gene>
    <name evidence="1" type="ORF">ASZ90_015565</name>
</gene>
<comment type="caution">
    <text evidence="1">The sequence shown here is derived from an EMBL/GenBank/DDBJ whole genome shotgun (WGS) entry which is preliminary data.</text>
</comment>
<name>A0A0W8F2J4_9ZZZZ</name>
<evidence type="ECO:0000313" key="1">
    <source>
        <dbReference type="EMBL" id="KUG14802.1"/>
    </source>
</evidence>
<proteinExistence type="predicted"/>
<organism evidence="1">
    <name type="scientific">hydrocarbon metagenome</name>
    <dbReference type="NCBI Taxonomy" id="938273"/>
    <lineage>
        <taxon>unclassified sequences</taxon>
        <taxon>metagenomes</taxon>
        <taxon>ecological metagenomes</taxon>
    </lineage>
</organism>
<protein>
    <submittedName>
        <fullName evidence="1">Uncharacterized protein</fullName>
    </submittedName>
</protein>
<dbReference type="EMBL" id="LNQE01001619">
    <property type="protein sequence ID" value="KUG14802.1"/>
    <property type="molecule type" value="Genomic_DNA"/>
</dbReference>
<sequence>MCRLPDSPAFQIGKETPAEGIRCPAGRVAPARFQALFV</sequence>
<reference evidence="1" key="1">
    <citation type="journal article" date="2015" name="Proc. Natl. Acad. Sci. U.S.A.">
        <title>Networks of energetic and metabolic interactions define dynamics in microbial communities.</title>
        <authorList>
            <person name="Embree M."/>
            <person name="Liu J.K."/>
            <person name="Al-Bassam M.M."/>
            <person name="Zengler K."/>
        </authorList>
    </citation>
    <scope>NUCLEOTIDE SEQUENCE</scope>
</reference>
<accession>A0A0W8F2J4</accession>
<dbReference type="AlphaFoldDB" id="A0A0W8F2J4"/>